<name>A0A165BAQ9_9APHY</name>
<protein>
    <submittedName>
        <fullName evidence="1">Uncharacterized protein</fullName>
    </submittedName>
</protein>
<dbReference type="GeneID" id="63827206"/>
<proteinExistence type="predicted"/>
<organism evidence="1 2">
    <name type="scientific">Laetiporus sulphureus 93-53</name>
    <dbReference type="NCBI Taxonomy" id="1314785"/>
    <lineage>
        <taxon>Eukaryota</taxon>
        <taxon>Fungi</taxon>
        <taxon>Dikarya</taxon>
        <taxon>Basidiomycota</taxon>
        <taxon>Agaricomycotina</taxon>
        <taxon>Agaricomycetes</taxon>
        <taxon>Polyporales</taxon>
        <taxon>Laetiporus</taxon>
    </lineage>
</organism>
<dbReference type="EMBL" id="KV427681">
    <property type="protein sequence ID" value="KZT00632.1"/>
    <property type="molecule type" value="Genomic_DNA"/>
</dbReference>
<dbReference type="Proteomes" id="UP000076871">
    <property type="component" value="Unassembled WGS sequence"/>
</dbReference>
<sequence>MPVICRYAGAMLLEIGYGYLDETYEDTAEKVSTGAFETGGAGSTIVHFFPILEISANVDAARRLPAQRFEDSCHR</sequence>
<dbReference type="InParanoid" id="A0A165BAQ9"/>
<gene>
    <name evidence="1" type="ORF">LAESUDRAFT_732133</name>
</gene>
<dbReference type="RefSeq" id="XP_040758372.1">
    <property type="nucleotide sequence ID" value="XM_040910177.1"/>
</dbReference>
<keyword evidence="2" id="KW-1185">Reference proteome</keyword>
<dbReference type="AlphaFoldDB" id="A0A165BAQ9"/>
<reference evidence="1 2" key="1">
    <citation type="journal article" date="2016" name="Mol. Biol. Evol.">
        <title>Comparative Genomics of Early-Diverging Mushroom-Forming Fungi Provides Insights into the Origins of Lignocellulose Decay Capabilities.</title>
        <authorList>
            <person name="Nagy L.G."/>
            <person name="Riley R."/>
            <person name="Tritt A."/>
            <person name="Adam C."/>
            <person name="Daum C."/>
            <person name="Floudas D."/>
            <person name="Sun H."/>
            <person name="Yadav J.S."/>
            <person name="Pangilinan J."/>
            <person name="Larsson K.H."/>
            <person name="Matsuura K."/>
            <person name="Barry K."/>
            <person name="Labutti K."/>
            <person name="Kuo R."/>
            <person name="Ohm R.A."/>
            <person name="Bhattacharya S.S."/>
            <person name="Shirouzu T."/>
            <person name="Yoshinaga Y."/>
            <person name="Martin F.M."/>
            <person name="Grigoriev I.V."/>
            <person name="Hibbett D.S."/>
        </authorList>
    </citation>
    <scope>NUCLEOTIDE SEQUENCE [LARGE SCALE GENOMIC DNA]</scope>
    <source>
        <strain evidence="1 2">93-53</strain>
    </source>
</reference>
<evidence type="ECO:0000313" key="1">
    <source>
        <dbReference type="EMBL" id="KZT00632.1"/>
    </source>
</evidence>
<accession>A0A165BAQ9</accession>
<evidence type="ECO:0000313" key="2">
    <source>
        <dbReference type="Proteomes" id="UP000076871"/>
    </source>
</evidence>